<protein>
    <recommendedName>
        <fullName evidence="8">EF-hand domain-containing protein</fullName>
    </recommendedName>
</protein>
<feature type="transmembrane region" description="Helical" evidence="7">
    <location>
        <begin position="397"/>
        <end position="424"/>
    </location>
</feature>
<evidence type="ECO:0000256" key="7">
    <source>
        <dbReference type="SAM" id="Phobius"/>
    </source>
</evidence>
<dbReference type="InterPro" id="IPR006685">
    <property type="entry name" value="MscS_channel_2nd"/>
</dbReference>
<dbReference type="InterPro" id="IPR002048">
    <property type="entry name" value="EF_hand_dom"/>
</dbReference>
<gene>
    <name evidence="9" type="ORF">K7432_004099</name>
</gene>
<feature type="domain" description="EF-hand" evidence="8">
    <location>
        <begin position="313"/>
        <end position="348"/>
    </location>
</feature>
<feature type="compositionally biased region" description="Polar residues" evidence="6">
    <location>
        <begin position="598"/>
        <end position="613"/>
    </location>
</feature>
<dbReference type="Pfam" id="PF25886">
    <property type="entry name" value="Msy1"/>
    <property type="match status" value="1"/>
</dbReference>
<dbReference type="EMBL" id="JASJQH010000135">
    <property type="protein sequence ID" value="KAK9766673.1"/>
    <property type="molecule type" value="Genomic_DNA"/>
</dbReference>
<evidence type="ECO:0000313" key="10">
    <source>
        <dbReference type="Proteomes" id="UP001479436"/>
    </source>
</evidence>
<evidence type="ECO:0000259" key="8">
    <source>
        <dbReference type="PROSITE" id="PS50222"/>
    </source>
</evidence>
<comment type="caution">
    <text evidence="9">The sequence shown here is derived from an EMBL/GenBank/DDBJ whole genome shotgun (WGS) entry which is preliminary data.</text>
</comment>
<dbReference type="InterPro" id="IPR018247">
    <property type="entry name" value="EF_Hand_1_Ca_BS"/>
</dbReference>
<keyword evidence="3" id="KW-0106">Calcium</keyword>
<name>A0ABR2WYT3_9FUNG</name>
<dbReference type="InterPro" id="IPR011992">
    <property type="entry name" value="EF-hand-dom_pair"/>
</dbReference>
<keyword evidence="10" id="KW-1185">Reference proteome</keyword>
<reference evidence="9 10" key="1">
    <citation type="submission" date="2023-04" db="EMBL/GenBank/DDBJ databases">
        <title>Genome of Basidiobolus ranarum AG-B5.</title>
        <authorList>
            <person name="Stajich J.E."/>
            <person name="Carter-House D."/>
            <person name="Gryganskyi A."/>
        </authorList>
    </citation>
    <scope>NUCLEOTIDE SEQUENCE [LARGE SCALE GENOMIC DNA]</scope>
    <source>
        <strain evidence="9 10">AG-B5</strain>
    </source>
</reference>
<comment type="subcellular location">
    <subcellularLocation>
        <location evidence="1">Membrane</location>
    </subcellularLocation>
</comment>
<feature type="transmembrane region" description="Helical" evidence="7">
    <location>
        <begin position="102"/>
        <end position="131"/>
    </location>
</feature>
<evidence type="ECO:0000256" key="6">
    <source>
        <dbReference type="SAM" id="MobiDB-lite"/>
    </source>
</evidence>
<dbReference type="SUPFAM" id="SSF47473">
    <property type="entry name" value="EF-hand"/>
    <property type="match status" value="1"/>
</dbReference>
<evidence type="ECO:0000256" key="2">
    <source>
        <dbReference type="ARBA" id="ARBA00022692"/>
    </source>
</evidence>
<dbReference type="Gene3D" id="2.30.30.60">
    <property type="match status" value="1"/>
</dbReference>
<dbReference type="Gene3D" id="1.10.238.10">
    <property type="entry name" value="EF-hand"/>
    <property type="match status" value="1"/>
</dbReference>
<dbReference type="PROSITE" id="PS00018">
    <property type="entry name" value="EF_HAND_1"/>
    <property type="match status" value="1"/>
</dbReference>
<dbReference type="SMART" id="SM00054">
    <property type="entry name" value="EFh"/>
    <property type="match status" value="1"/>
</dbReference>
<feature type="transmembrane region" description="Helical" evidence="7">
    <location>
        <begin position="188"/>
        <end position="213"/>
    </location>
</feature>
<feature type="region of interest" description="Disordered" evidence="6">
    <location>
        <begin position="598"/>
        <end position="626"/>
    </location>
</feature>
<dbReference type="PANTHER" id="PTHR31323">
    <property type="entry name" value="MECHANOSENSITIVE ION CHANNEL PROTEIN MSY2"/>
    <property type="match status" value="1"/>
</dbReference>
<keyword evidence="2 7" id="KW-0812">Transmembrane</keyword>
<feature type="transmembrane region" description="Helical" evidence="7">
    <location>
        <begin position="152"/>
        <end position="173"/>
    </location>
</feature>
<dbReference type="Proteomes" id="UP001479436">
    <property type="component" value="Unassembled WGS sequence"/>
</dbReference>
<evidence type="ECO:0000256" key="3">
    <source>
        <dbReference type="ARBA" id="ARBA00022837"/>
    </source>
</evidence>
<evidence type="ECO:0000256" key="4">
    <source>
        <dbReference type="ARBA" id="ARBA00022989"/>
    </source>
</evidence>
<evidence type="ECO:0000313" key="9">
    <source>
        <dbReference type="EMBL" id="KAK9766673.1"/>
    </source>
</evidence>
<feature type="transmembrane region" description="Helical" evidence="7">
    <location>
        <begin position="369"/>
        <end position="391"/>
    </location>
</feature>
<dbReference type="InterPro" id="IPR010920">
    <property type="entry name" value="LSM_dom_sf"/>
</dbReference>
<accession>A0ABR2WYT3</accession>
<evidence type="ECO:0000256" key="1">
    <source>
        <dbReference type="ARBA" id="ARBA00004370"/>
    </source>
</evidence>
<dbReference type="InterPro" id="IPR058650">
    <property type="entry name" value="Msy1/2-like"/>
</dbReference>
<keyword evidence="5 7" id="KW-0472">Membrane</keyword>
<dbReference type="Pfam" id="PF00924">
    <property type="entry name" value="MS_channel_2nd"/>
    <property type="match status" value="1"/>
</dbReference>
<dbReference type="PANTHER" id="PTHR31323:SF1">
    <property type="entry name" value="MECHANOSENSITIVE ION CHANNEL PROTEIN"/>
    <property type="match status" value="1"/>
</dbReference>
<feature type="transmembrane region" description="Helical" evidence="7">
    <location>
        <begin position="66"/>
        <end position="90"/>
    </location>
</feature>
<keyword evidence="4 7" id="KW-1133">Transmembrane helix</keyword>
<dbReference type="PROSITE" id="PS50222">
    <property type="entry name" value="EF_HAND_2"/>
    <property type="match status" value="1"/>
</dbReference>
<evidence type="ECO:0000256" key="5">
    <source>
        <dbReference type="ARBA" id="ARBA00023136"/>
    </source>
</evidence>
<organism evidence="9 10">
    <name type="scientific">Basidiobolus ranarum</name>
    <dbReference type="NCBI Taxonomy" id="34480"/>
    <lineage>
        <taxon>Eukaryota</taxon>
        <taxon>Fungi</taxon>
        <taxon>Fungi incertae sedis</taxon>
        <taxon>Zoopagomycota</taxon>
        <taxon>Entomophthoromycotina</taxon>
        <taxon>Basidiobolomycetes</taxon>
        <taxon>Basidiobolales</taxon>
        <taxon>Basidiobolaceae</taxon>
        <taxon>Basidiobolus</taxon>
    </lineage>
</organism>
<proteinExistence type="predicted"/>
<sequence length="626" mass="72341">MSKVEILEMTGDHVQIPLARAGQVKEDHFTEDEDEQFDWDSASEDDSHYEHRKAHLPTSNSLMKTILWFLSLFIIGDVILLAPALGIRFTHGWRSHRTVMDVFFWLASVWTFAVVIIYFIRMVPFIIIKIIKGLQPKKQEDFKTRLEHFNAVKGYFHSVLIMAFSVGSFYIFFPNLYEDENHSQRSFFRILLCFLVAAGLLFIEKLILHLIAYRFHRRAYKDRMIEVKYALEVLDSLRGAKRNHHRGSLTGVKNKFTHQNKKPSDMDLKGDYGEVDTDINSQNRARRLAKKLFGALQNQRQFLVMEDFLPYFNKSKEAEKAFALFDKDGNGDISKREMKDMVIYIYKERKALMIGMRDMSQAVGKLDRIFLVFAFIVLFIACCMLFDNSIVKTLVPLGSMFLALTFVFGSTAATLFKSIIFVFVTHPYDAGDRVFVDGNNLMVFKVGLLSTIFVKADGQMIYAPNEVMCTKFIHNIRRSSNQSETIELDIDFYTPKSKILEMEQYMNDFLQANSRDFTPTIKVHIAEMTKTNLMKLYFFMEFKGNWQDGGRRWERRTRFMFALQESIIAAGIKYHLPPQPVHMHMPSSPAADLFTNGQVYNGPHTGQPSNCSMASPPYAHSGQSDL</sequence>
<dbReference type="InterPro" id="IPR023408">
    <property type="entry name" value="MscS_beta-dom_sf"/>
</dbReference>
<dbReference type="SUPFAM" id="SSF50182">
    <property type="entry name" value="Sm-like ribonucleoproteins"/>
    <property type="match status" value="1"/>
</dbReference>